<dbReference type="GO" id="GO:0008483">
    <property type="term" value="F:transaminase activity"/>
    <property type="evidence" value="ECO:0007669"/>
    <property type="project" value="TreeGrafter"/>
</dbReference>
<dbReference type="SUPFAM" id="SSF53383">
    <property type="entry name" value="PLP-dependent transferases"/>
    <property type="match status" value="1"/>
</dbReference>
<dbReference type="GO" id="GO:0030170">
    <property type="term" value="F:pyridoxal phosphate binding"/>
    <property type="evidence" value="ECO:0007669"/>
    <property type="project" value="TreeGrafter"/>
</dbReference>
<dbReference type="InterPro" id="IPR000653">
    <property type="entry name" value="DegT/StrS_aminotransferase"/>
</dbReference>
<name>X1L9J2_9ZZZZ</name>
<dbReference type="EMBL" id="BARU01049095">
    <property type="protein sequence ID" value="GAH90828.1"/>
    <property type="molecule type" value="Genomic_DNA"/>
</dbReference>
<evidence type="ECO:0000256" key="1">
    <source>
        <dbReference type="ARBA" id="ARBA00022898"/>
    </source>
</evidence>
<feature type="non-terminal residue" evidence="2">
    <location>
        <position position="1"/>
    </location>
</feature>
<reference evidence="2" key="1">
    <citation type="journal article" date="2014" name="Front. Microbiol.">
        <title>High frequency of phylogenetically diverse reductive dehalogenase-homologous genes in deep subseafloor sedimentary metagenomes.</title>
        <authorList>
            <person name="Kawai M."/>
            <person name="Futagami T."/>
            <person name="Toyoda A."/>
            <person name="Takaki Y."/>
            <person name="Nishi S."/>
            <person name="Hori S."/>
            <person name="Arai W."/>
            <person name="Tsubouchi T."/>
            <person name="Morono Y."/>
            <person name="Uchiyama I."/>
            <person name="Ito T."/>
            <person name="Fujiyama A."/>
            <person name="Inagaki F."/>
            <person name="Takami H."/>
        </authorList>
    </citation>
    <scope>NUCLEOTIDE SEQUENCE</scope>
    <source>
        <strain evidence="2">Expedition CK06-06</strain>
    </source>
</reference>
<comment type="caution">
    <text evidence="2">The sequence shown here is derived from an EMBL/GenBank/DDBJ whole genome shotgun (WGS) entry which is preliminary data.</text>
</comment>
<organism evidence="2">
    <name type="scientific">marine sediment metagenome</name>
    <dbReference type="NCBI Taxonomy" id="412755"/>
    <lineage>
        <taxon>unclassified sequences</taxon>
        <taxon>metagenomes</taxon>
        <taxon>ecological metagenomes</taxon>
    </lineage>
</organism>
<sequence length="56" mass="6323">ATVNALYQNNLKPIYCDIKIDDFNINPDYIEDLITSKTSAILPVHVFGNPCNIEQI</sequence>
<dbReference type="PANTHER" id="PTHR30244:SF9">
    <property type="entry name" value="PROTEIN RV3402C"/>
    <property type="match status" value="1"/>
</dbReference>
<proteinExistence type="predicted"/>
<dbReference type="Gene3D" id="3.40.640.10">
    <property type="entry name" value="Type I PLP-dependent aspartate aminotransferase-like (Major domain)"/>
    <property type="match status" value="1"/>
</dbReference>
<protein>
    <submittedName>
        <fullName evidence="2">Uncharacterized protein</fullName>
    </submittedName>
</protein>
<dbReference type="InterPro" id="IPR015424">
    <property type="entry name" value="PyrdxlP-dep_Trfase"/>
</dbReference>
<gene>
    <name evidence="2" type="ORF">S03H2_72526</name>
</gene>
<dbReference type="InterPro" id="IPR015421">
    <property type="entry name" value="PyrdxlP-dep_Trfase_major"/>
</dbReference>
<feature type="non-terminal residue" evidence="2">
    <location>
        <position position="56"/>
    </location>
</feature>
<dbReference type="PANTHER" id="PTHR30244">
    <property type="entry name" value="TRANSAMINASE"/>
    <property type="match status" value="1"/>
</dbReference>
<keyword evidence="1" id="KW-0663">Pyridoxal phosphate</keyword>
<evidence type="ECO:0000313" key="2">
    <source>
        <dbReference type="EMBL" id="GAH90828.1"/>
    </source>
</evidence>
<accession>X1L9J2</accession>
<dbReference type="AlphaFoldDB" id="X1L9J2"/>
<dbReference type="Pfam" id="PF01041">
    <property type="entry name" value="DegT_DnrJ_EryC1"/>
    <property type="match status" value="1"/>
</dbReference>
<dbReference type="GO" id="GO:0000271">
    <property type="term" value="P:polysaccharide biosynthetic process"/>
    <property type="evidence" value="ECO:0007669"/>
    <property type="project" value="TreeGrafter"/>
</dbReference>